<protein>
    <submittedName>
        <fullName evidence="6">Uncharacterized protein</fullName>
    </submittedName>
</protein>
<dbReference type="EMBL" id="CP000852">
    <property type="protein sequence ID" value="ABW02342.1"/>
    <property type="molecule type" value="Genomic_DNA"/>
</dbReference>
<dbReference type="AlphaFoldDB" id="A8M9C3"/>
<dbReference type="InterPro" id="IPR054767">
    <property type="entry name" value="Cas10-Cmr2_palm2"/>
</dbReference>
<reference evidence="6 7" key="1">
    <citation type="submission" date="2007-10" db="EMBL/GenBank/DDBJ databases">
        <title>Complete sequence of Caldivirga maquilingensis IC-167.</title>
        <authorList>
            <consortium name="US DOE Joint Genome Institute"/>
            <person name="Copeland A."/>
            <person name="Lucas S."/>
            <person name="Lapidus A."/>
            <person name="Barry K."/>
            <person name="Glavina del Rio T."/>
            <person name="Dalin E."/>
            <person name="Tice H."/>
            <person name="Pitluck S."/>
            <person name="Saunders E."/>
            <person name="Brettin T."/>
            <person name="Bruce D."/>
            <person name="Detter J.C."/>
            <person name="Han C."/>
            <person name="Schmutz J."/>
            <person name="Larimer F."/>
            <person name="Land M."/>
            <person name="Hauser L."/>
            <person name="Kyrpides N."/>
            <person name="Ivanova N."/>
            <person name="Biddle J.F."/>
            <person name="Zhang Z."/>
            <person name="Fitz-Gibbon S.T."/>
            <person name="Lowe T.M."/>
            <person name="Saltikov C."/>
            <person name="House C.H."/>
            <person name="Richardson P."/>
        </authorList>
    </citation>
    <scope>NUCLEOTIDE SEQUENCE [LARGE SCALE GENOMIC DNA]</scope>
    <source>
        <strain evidence="7">ATCC 700844 / DSM 13496 / JCM 10307 / IC-167</strain>
    </source>
</reference>
<dbReference type="InterPro" id="IPR038242">
    <property type="entry name" value="Cmr2_N"/>
</dbReference>
<dbReference type="Pfam" id="PF12469">
    <property type="entry name" value="Cmr2_N"/>
    <property type="match status" value="1"/>
</dbReference>
<dbReference type="KEGG" id="cma:Cmaq_1518"/>
<keyword evidence="2" id="KW-0051">Antiviral defense</keyword>
<evidence type="ECO:0000313" key="7">
    <source>
        <dbReference type="Proteomes" id="UP000001137"/>
    </source>
</evidence>
<dbReference type="OrthoDB" id="148218at2157"/>
<dbReference type="Pfam" id="PF22335">
    <property type="entry name" value="Cas10-Cmr2_palm2"/>
    <property type="match status" value="1"/>
</dbReference>
<accession>A8M9C3</accession>
<evidence type="ECO:0000256" key="3">
    <source>
        <dbReference type="SAM" id="Coils"/>
    </source>
</evidence>
<dbReference type="GO" id="GO:0051607">
    <property type="term" value="P:defense response to virus"/>
    <property type="evidence" value="ECO:0007669"/>
    <property type="project" value="UniProtKB-KW"/>
</dbReference>
<proteinExistence type="predicted"/>
<dbReference type="RefSeq" id="WP_012186561.1">
    <property type="nucleotide sequence ID" value="NC_009954.1"/>
</dbReference>
<gene>
    <name evidence="6" type="ordered locus">Cmaq_1518</name>
</gene>
<dbReference type="eggNOG" id="arCOG02666">
    <property type="taxonomic scope" value="Archaea"/>
</dbReference>
<evidence type="ECO:0000259" key="4">
    <source>
        <dbReference type="Pfam" id="PF12469"/>
    </source>
</evidence>
<name>A8M9C3_CALMQ</name>
<keyword evidence="3" id="KW-0175">Coiled coil</keyword>
<dbReference type="HOGENOM" id="CLU_012640_0_0_2"/>
<evidence type="ECO:0000313" key="6">
    <source>
        <dbReference type="EMBL" id="ABW02342.1"/>
    </source>
</evidence>
<dbReference type="STRING" id="397948.Cmaq_1518"/>
<dbReference type="InterPro" id="IPR024615">
    <property type="entry name" value="CRISPR-assoc_Cmr2_N"/>
</dbReference>
<evidence type="ECO:0000256" key="2">
    <source>
        <dbReference type="ARBA" id="ARBA00023118"/>
    </source>
</evidence>
<dbReference type="Proteomes" id="UP000001137">
    <property type="component" value="Chromosome"/>
</dbReference>
<feature type="domain" description="CRISPR-associated protein Cmr2 N-terminal" evidence="4">
    <location>
        <begin position="200"/>
        <end position="375"/>
    </location>
</feature>
<dbReference type="GeneID" id="5709935"/>
<feature type="domain" description="Cas10/Cmr2 second palm" evidence="5">
    <location>
        <begin position="713"/>
        <end position="910"/>
    </location>
</feature>
<dbReference type="InterPro" id="IPR043128">
    <property type="entry name" value="Rev_trsase/Diguanyl_cyclase"/>
</dbReference>
<dbReference type="Gene3D" id="3.30.70.270">
    <property type="match status" value="1"/>
</dbReference>
<feature type="coiled-coil region" evidence="3">
    <location>
        <begin position="757"/>
        <end position="791"/>
    </location>
</feature>
<dbReference type="GO" id="GO:0000166">
    <property type="term" value="F:nucleotide binding"/>
    <property type="evidence" value="ECO:0007669"/>
    <property type="project" value="UniProtKB-KW"/>
</dbReference>
<dbReference type="Gene3D" id="3.30.70.2220">
    <property type="entry name" value="CRISPR-Cas system, Cmr2 subunit, D1 domain, cysteine cluster"/>
    <property type="match status" value="1"/>
</dbReference>
<evidence type="ECO:0000256" key="1">
    <source>
        <dbReference type="ARBA" id="ARBA00022741"/>
    </source>
</evidence>
<keyword evidence="1" id="KW-0547">Nucleotide-binding</keyword>
<keyword evidence="7" id="KW-1185">Reference proteome</keyword>
<organism evidence="6 7">
    <name type="scientific">Caldivirga maquilingensis (strain ATCC 700844 / DSM 13496 / JCM 10307 / IC-167)</name>
    <dbReference type="NCBI Taxonomy" id="397948"/>
    <lineage>
        <taxon>Archaea</taxon>
        <taxon>Thermoproteota</taxon>
        <taxon>Thermoprotei</taxon>
        <taxon>Thermoproteales</taxon>
        <taxon>Thermoproteaceae</taxon>
        <taxon>Caldivirga</taxon>
    </lineage>
</organism>
<sequence>MSSINSFFEKKLLALMHDPPNKMWMIINGKDHEKEAGRIYNDIFKETGIREFTGGVPPYKDYNNPTTRIIKEADLLASSFDRWVFLKPSGANYVVKNIRYLNIFKPATHLKYEIKNQDINIDNYVKNINDILKKLNSNIKDNPRAVYNLLYALYESEWVKLGLPPSLADTRAPTHDVFDHDYATVMIMNWLLNGKFSGYYVVGDIPGVQQFIMASRKAGDLWASSWVISMTIWLTLWPLIWHYGPDILIRPTARLNPLYYTFLAASLDLVADGKDPEESDNLCLILRKAIEYDIKHTNLVNLVIELIKPLLKPLLQQIQQDQQEKLIRRVLSIAFIGEAFQLALPPINPEGNELKRLKKDDILSKIRDNFEKATKCLINISRDEVNKEENDYVKRILRRALDKGLIELRLPLRVAVLDVGNLYSKYRSEKGCPLSDDVLREIGMDREACLDALFFDYLMTSKDVIKAIREEEMTRIPTKGAWFDEQGNLLFTKLYDGDWTISTLSPDTPAVMRFGKRFENNRLCYDEKTTKWLNELLNINNPICTNTDNNNERRLISTFKPGEALSPVDLAKRLIYIGLSGKLELGFESTDDVAVKYLHSLLEYNNIANKVYRRGDKYCESLLRDYIMRPNPPRDMDLICKDQVCGNPEQIRRLARDCVEEFGKKEEDKGVAEEIIGKLTKDGVLQDIHNLVGNGADMAVNAVKELLNFHFMYAIIRGDGDSLGRIHRGELPNYYESLREFYEDLKEKANELVIGNKDEFLKDLENQEKLLSELEERLEEKEEKLEGKTKIRVPVTPAYKFAITRALMVTAMRVLARTMDISMPVYLGGDDLLILSPVEAALKIVEDSRKIYWAVDENTPFFHKVNKDYVIPALAAYGQSYSIRYAHLLDIFSEEYLRAGELLEEVAKEARWGGDYEKDSLVISHSRTGTEVVLPIRPENNGDNWVIDSIDRLRTLWTALLAGLVSSNTPEDLDKYSELFMRDQPDMGIIKDVLKTILKRNIKVTGEEGKQNVASKLLGEDVYDGYYHTVWYNLINSIRILRRLP</sequence>
<evidence type="ECO:0000259" key="5">
    <source>
        <dbReference type="Pfam" id="PF22335"/>
    </source>
</evidence>